<evidence type="ECO:0000313" key="2">
    <source>
        <dbReference type="EMBL" id="KOO31452.1"/>
    </source>
</evidence>
<gene>
    <name evidence="2" type="ORF">Ctob_012253</name>
</gene>
<sequence length="186" mass="20088">MVRASFGSGADASRMHLSVLGPTGAPVIKLRIDKAEWWTLETITVLQTPDGSHVGAPFQHVNAAMGQLKRFLPHSNAANYIELLQVYVVGALDESVLGKREIRFKLYGESVSTRHSPELLTAPGGGRWLPVAVLRPFAPAHLPDGECISLMAELMRQFRRAPPGAAPTPVTGSKRPLPAGFEGFQT</sequence>
<dbReference type="EMBL" id="JWZX01002013">
    <property type="protein sequence ID" value="KOO31452.1"/>
    <property type="molecule type" value="Genomic_DNA"/>
</dbReference>
<reference evidence="3" key="1">
    <citation type="journal article" date="2015" name="PLoS Genet.">
        <title>Genome Sequence and Transcriptome Analyses of Chrysochromulina tobin: Metabolic Tools for Enhanced Algal Fitness in the Prominent Order Prymnesiales (Haptophyceae).</title>
        <authorList>
            <person name="Hovde B.T."/>
            <person name="Deodato C.R."/>
            <person name="Hunsperger H.M."/>
            <person name="Ryken S.A."/>
            <person name="Yost W."/>
            <person name="Jha R.K."/>
            <person name="Patterson J."/>
            <person name="Monnat R.J. Jr."/>
            <person name="Barlow S.B."/>
            <person name="Starkenburg S.R."/>
            <person name="Cattolico R.A."/>
        </authorList>
    </citation>
    <scope>NUCLEOTIDE SEQUENCE</scope>
    <source>
        <strain evidence="3">CCMP291</strain>
    </source>
</reference>
<feature type="non-terminal residue" evidence="2">
    <location>
        <position position="186"/>
    </location>
</feature>
<name>A0A0M0JYT3_9EUKA</name>
<evidence type="ECO:0000256" key="1">
    <source>
        <dbReference type="SAM" id="MobiDB-lite"/>
    </source>
</evidence>
<organism evidence="2 3">
    <name type="scientific">Chrysochromulina tobinii</name>
    <dbReference type="NCBI Taxonomy" id="1460289"/>
    <lineage>
        <taxon>Eukaryota</taxon>
        <taxon>Haptista</taxon>
        <taxon>Haptophyta</taxon>
        <taxon>Prymnesiophyceae</taxon>
        <taxon>Prymnesiales</taxon>
        <taxon>Chrysochromulinaceae</taxon>
        <taxon>Chrysochromulina</taxon>
    </lineage>
</organism>
<dbReference type="AlphaFoldDB" id="A0A0M0JYT3"/>
<dbReference type="Proteomes" id="UP000037460">
    <property type="component" value="Unassembled WGS sequence"/>
</dbReference>
<protein>
    <submittedName>
        <fullName evidence="2">Uncharacterized protein</fullName>
    </submittedName>
</protein>
<proteinExistence type="predicted"/>
<keyword evidence="3" id="KW-1185">Reference proteome</keyword>
<comment type="caution">
    <text evidence="2">The sequence shown here is derived from an EMBL/GenBank/DDBJ whole genome shotgun (WGS) entry which is preliminary data.</text>
</comment>
<feature type="region of interest" description="Disordered" evidence="1">
    <location>
        <begin position="162"/>
        <end position="186"/>
    </location>
</feature>
<feature type="compositionally biased region" description="Low complexity" evidence="1">
    <location>
        <begin position="162"/>
        <end position="172"/>
    </location>
</feature>
<evidence type="ECO:0000313" key="3">
    <source>
        <dbReference type="Proteomes" id="UP000037460"/>
    </source>
</evidence>
<accession>A0A0M0JYT3</accession>